<dbReference type="Gene3D" id="1.10.630.10">
    <property type="entry name" value="Cytochrome P450"/>
    <property type="match status" value="1"/>
</dbReference>
<sequence>MSNPKAPFVGVIAHHPGPCPVQGHGDAFHHATVELGLPATEYFRFSGIRSCAKQAGGLCSFWMGGRLALYQINNRPLLDDEYLAASTEANHELFGGFLGSLHISDPRRAHKRRVVEQALGSQRFIDGLKPEIFRLAGAYLRPLQNLPLCMEQLAMQWVSHVDSHLPGVLDCRVKTLAQYLEDDRFKGVVSGFFEQASKVISHDDAQGLEQQPALMPFVKDLLLSNFESIGVAPSSNLILGHFALWGLAFTRQAIAQLSQDQALEIGTIIIATYDTTALSLLWSMAYIETSPRVKREIILAATNDSDHAPHVIDLAVMEALRLGGSNPTALWRRTIKACEIEHGGQRLVIPADTLLWLDRWQANRDPQVFPRPEVFDPGNILVLQKSGDQPHAFCTSLLARNRYDINSFSMLNTRRNPRKCPGRLFSVQMQGLLLRELYGHYEVSSTGIDLSLRRYCAMPKPARSGVMTLRLKEGGHADEQHP</sequence>
<comment type="caution">
    <text evidence="1">The sequence shown here is derived from an EMBL/GenBank/DDBJ whole genome shotgun (WGS) entry which is preliminary data.</text>
</comment>
<dbReference type="RefSeq" id="WP_395246955.1">
    <property type="nucleotide sequence ID" value="NZ_JBINXA010000008.1"/>
</dbReference>
<dbReference type="InterPro" id="IPR036396">
    <property type="entry name" value="Cyt_P450_sf"/>
</dbReference>
<dbReference type="EMBL" id="JBINXB010000008">
    <property type="protein sequence ID" value="MFH6566126.1"/>
    <property type="molecule type" value="Genomic_DNA"/>
</dbReference>
<protein>
    <submittedName>
        <fullName evidence="1">Cytochrome P450</fullName>
    </submittedName>
</protein>
<reference evidence="1 2" key="1">
    <citation type="submission" date="2024-10" db="EMBL/GenBank/DDBJ databases">
        <title>Aeromonas and Pseudomonas from the Cagarras Archipelago, Rio de Janeiro, Brazil.</title>
        <authorList>
            <person name="Canellas A.L.B."/>
            <person name="Laport M.S."/>
        </authorList>
    </citation>
    <scope>NUCLEOTIDE SEQUENCE [LARGE SCALE GENOMIC DNA]</scope>
    <source>
        <strain evidence="1 2">CPF-4</strain>
    </source>
</reference>
<dbReference type="PANTHER" id="PTHR24301">
    <property type="entry name" value="THROMBOXANE-A SYNTHASE"/>
    <property type="match status" value="1"/>
</dbReference>
<dbReference type="Proteomes" id="UP001609821">
    <property type="component" value="Unassembled WGS sequence"/>
</dbReference>
<dbReference type="Pfam" id="PF00067">
    <property type="entry name" value="p450"/>
    <property type="match status" value="1"/>
</dbReference>
<evidence type="ECO:0000313" key="2">
    <source>
        <dbReference type="Proteomes" id="UP001609821"/>
    </source>
</evidence>
<name>A0ABW7LZC1_9PSED</name>
<organism evidence="1 2">
    <name type="scientific">Pseudomonas kulmbachensis</name>
    <dbReference type="NCBI Taxonomy" id="3043408"/>
    <lineage>
        <taxon>Bacteria</taxon>
        <taxon>Pseudomonadati</taxon>
        <taxon>Pseudomonadota</taxon>
        <taxon>Gammaproteobacteria</taxon>
        <taxon>Pseudomonadales</taxon>
        <taxon>Pseudomonadaceae</taxon>
        <taxon>Pseudomonas</taxon>
    </lineage>
</organism>
<proteinExistence type="predicted"/>
<gene>
    <name evidence="1" type="ORF">ACHMWK_09115</name>
</gene>
<dbReference type="SUPFAM" id="SSF48264">
    <property type="entry name" value="Cytochrome P450"/>
    <property type="match status" value="1"/>
</dbReference>
<dbReference type="CDD" id="cd00302">
    <property type="entry name" value="cytochrome_P450"/>
    <property type="match status" value="1"/>
</dbReference>
<dbReference type="PANTHER" id="PTHR24301:SF2">
    <property type="entry name" value="THROMBOXANE-A SYNTHASE"/>
    <property type="match status" value="1"/>
</dbReference>
<keyword evidence="2" id="KW-1185">Reference proteome</keyword>
<dbReference type="InterPro" id="IPR001128">
    <property type="entry name" value="Cyt_P450"/>
</dbReference>
<accession>A0ABW7LZC1</accession>
<evidence type="ECO:0000313" key="1">
    <source>
        <dbReference type="EMBL" id="MFH6566126.1"/>
    </source>
</evidence>